<dbReference type="Proteomes" id="UP000593566">
    <property type="component" value="Unassembled WGS sequence"/>
</dbReference>
<evidence type="ECO:0000313" key="2">
    <source>
        <dbReference type="Proteomes" id="UP000593566"/>
    </source>
</evidence>
<protein>
    <submittedName>
        <fullName evidence="1">Uncharacterized protein</fullName>
    </submittedName>
</protein>
<comment type="caution">
    <text evidence="1">The sequence shown here is derived from an EMBL/GenBank/DDBJ whole genome shotgun (WGS) entry which is preliminary data.</text>
</comment>
<gene>
    <name evidence="1" type="ORF">HO133_001391</name>
</gene>
<dbReference type="GeneID" id="59329807"/>
<dbReference type="EMBL" id="JACCJB010000012">
    <property type="protein sequence ID" value="KAF6222305.1"/>
    <property type="molecule type" value="Genomic_DNA"/>
</dbReference>
<dbReference type="AlphaFoldDB" id="A0A8H6FBI2"/>
<sequence length="369" mass="41407">MVTGIETAGLVLAVLPFLIEALSVYKKGLEKTGIVLGFKQKRYKVKVERLRLRLKGQSAWLHLNLAKLLSRAASNEDFVRLTEDYNDVFWTGDNADKIREYLQPGDAFEAFQGTLGLYESYLEEIAEKLVGIQTSSDKKDLKVLLEANKPDQGHYRFSQRLAFVMNEASLDDLLKGLSDSAVTIKNFVDDNEDLHQIQRSNKELQQAKQTRVANSLHKAPSGVGKTAVRFTILFSWQNQAAQESVSWHETSILTPEEDSTHVLRNTAATTSAEKSVTWSAVPDIVITSSEVPPPEGSVPIELTSICKTLAEVQPPVLQLSSDNRLFWRMEAPDNFLRPAQLGERTMSLDVVLEERRQLDPKDRIKLAVN</sequence>
<keyword evidence="2" id="KW-1185">Reference proteome</keyword>
<proteinExistence type="predicted"/>
<dbReference type="PANTHER" id="PTHR35186:SF4">
    <property type="entry name" value="PRION-INHIBITION AND PROPAGATION HELO DOMAIN-CONTAINING PROTEIN"/>
    <property type="match status" value="1"/>
</dbReference>
<name>A0A8H6FBI2_9LECA</name>
<dbReference type="PANTHER" id="PTHR35186">
    <property type="entry name" value="ANK_REP_REGION DOMAIN-CONTAINING PROTEIN"/>
    <property type="match status" value="1"/>
</dbReference>
<accession>A0A8H6FBI2</accession>
<evidence type="ECO:0000313" key="1">
    <source>
        <dbReference type="EMBL" id="KAF6222305.1"/>
    </source>
</evidence>
<organism evidence="1 2">
    <name type="scientific">Letharia lupina</name>
    <dbReference type="NCBI Taxonomy" id="560253"/>
    <lineage>
        <taxon>Eukaryota</taxon>
        <taxon>Fungi</taxon>
        <taxon>Dikarya</taxon>
        <taxon>Ascomycota</taxon>
        <taxon>Pezizomycotina</taxon>
        <taxon>Lecanoromycetes</taxon>
        <taxon>OSLEUM clade</taxon>
        <taxon>Lecanoromycetidae</taxon>
        <taxon>Lecanorales</taxon>
        <taxon>Lecanorineae</taxon>
        <taxon>Parmeliaceae</taxon>
        <taxon>Letharia</taxon>
    </lineage>
</organism>
<dbReference type="RefSeq" id="XP_037151740.1">
    <property type="nucleotide sequence ID" value="XM_037292321.1"/>
</dbReference>
<reference evidence="1 2" key="1">
    <citation type="journal article" date="2020" name="Genomics">
        <title>Complete, high-quality genomes from long-read metagenomic sequencing of two wolf lichen thalli reveals enigmatic genome architecture.</title>
        <authorList>
            <person name="McKenzie S.K."/>
            <person name="Walston R.F."/>
            <person name="Allen J.L."/>
        </authorList>
    </citation>
    <scope>NUCLEOTIDE SEQUENCE [LARGE SCALE GENOMIC DNA]</scope>
    <source>
        <strain evidence="1">WasteWater1</strain>
    </source>
</reference>